<evidence type="ECO:0000313" key="5">
    <source>
        <dbReference type="Proteomes" id="UP000003242"/>
    </source>
</evidence>
<dbReference type="Proteomes" id="UP000003242">
    <property type="component" value="Unassembled WGS sequence"/>
</dbReference>
<dbReference type="Pfam" id="PF03602">
    <property type="entry name" value="Cons_hypoth95"/>
    <property type="match status" value="1"/>
</dbReference>
<dbReference type="GO" id="GO:0003676">
    <property type="term" value="F:nucleic acid binding"/>
    <property type="evidence" value="ECO:0007669"/>
    <property type="project" value="InterPro"/>
</dbReference>
<dbReference type="Gene3D" id="3.40.50.150">
    <property type="entry name" value="Vaccinia Virus protein VP39"/>
    <property type="match status" value="1"/>
</dbReference>
<sequence length="195" mass="21925">MYNNYMRVGDWVRIIAGSVRGRKLKTPSGRLTRPTLDRTRESVFNILAATSLRGASVLDVFAGTGALGLEALSRGAVSCVFIDQATQELLRKNIEVCGFDAQCEVIAGPARRALARLQGRQFQFIFADPPYNKNLVNNTIAFIYQYKLLAFGGLLLMEHSKEEPIDDNPLYEIIREKAYGKDTRISFIRYRREGA</sequence>
<dbReference type="InterPro" id="IPR004398">
    <property type="entry name" value="RNA_MeTrfase_RsmD"/>
</dbReference>
<dbReference type="PIRSF" id="PIRSF004553">
    <property type="entry name" value="CHP00095"/>
    <property type="match status" value="1"/>
</dbReference>
<comment type="caution">
    <text evidence="3">The sequence shown here is derived from an EMBL/GenBank/DDBJ whole genome shotgun (WGS) entry which is preliminary data.</text>
</comment>
<dbReference type="PANTHER" id="PTHR43542:SF1">
    <property type="entry name" value="METHYLTRANSFERASE"/>
    <property type="match status" value="1"/>
</dbReference>
<keyword evidence="2 3" id="KW-0808">Transferase</keyword>
<dbReference type="PANTHER" id="PTHR43542">
    <property type="entry name" value="METHYLTRANSFERASE"/>
    <property type="match status" value="1"/>
</dbReference>
<dbReference type="GO" id="GO:0008168">
    <property type="term" value="F:methyltransferase activity"/>
    <property type="evidence" value="ECO:0007669"/>
    <property type="project" value="UniProtKB-KW"/>
</dbReference>
<dbReference type="NCBIfam" id="TIGR00095">
    <property type="entry name" value="16S rRNA (guanine(966)-N(2))-methyltransferase RsmD"/>
    <property type="match status" value="1"/>
</dbReference>
<dbReference type="EMBL" id="ADGP01000020">
    <property type="protein sequence ID" value="EFD93948.1"/>
    <property type="molecule type" value="Genomic_DNA"/>
</dbReference>
<dbReference type="InterPro" id="IPR002052">
    <property type="entry name" value="DNA_methylase_N6_adenine_CS"/>
</dbReference>
<gene>
    <name evidence="3" type="ORF">HMPREF0889_0347</name>
    <name evidence="4" type="ORF">HMPREF1039_0359</name>
</gene>
<reference evidence="4 6" key="3">
    <citation type="submission" date="2011-04" db="EMBL/GenBank/DDBJ databases">
        <authorList>
            <person name="Harkins D.M."/>
            <person name="Madupu R."/>
            <person name="Durkin A.S."/>
            <person name="Torralba M."/>
            <person name="Methe B."/>
            <person name="Sutton G.G."/>
            <person name="Nelson K.E."/>
        </authorList>
    </citation>
    <scope>NUCLEOTIDE SEQUENCE [LARGE SCALE GENOMIC DNA]</scope>
    <source>
        <strain evidence="4 6">UPII 199-6</strain>
    </source>
</reference>
<dbReference type="AlphaFoldDB" id="D3LV20"/>
<evidence type="ECO:0000313" key="4">
    <source>
        <dbReference type="EMBL" id="EGL39908.1"/>
    </source>
</evidence>
<evidence type="ECO:0000313" key="3">
    <source>
        <dbReference type="EMBL" id="EFD93948.1"/>
    </source>
</evidence>
<dbReference type="STRING" id="699218.HMPREF0889_0347"/>
<dbReference type="eggNOG" id="COG0742">
    <property type="taxonomic scope" value="Bacteria"/>
</dbReference>
<dbReference type="InterPro" id="IPR029063">
    <property type="entry name" value="SAM-dependent_MTases_sf"/>
</dbReference>
<proteinExistence type="predicted"/>
<dbReference type="EMBL" id="AFIJ01000032">
    <property type="protein sequence ID" value="EGL39908.1"/>
    <property type="molecule type" value="Genomic_DNA"/>
</dbReference>
<dbReference type="CDD" id="cd02440">
    <property type="entry name" value="AdoMet_MTases"/>
    <property type="match status" value="1"/>
</dbReference>
<dbReference type="EC" id="2.1.1.-" evidence="3"/>
<dbReference type="Proteomes" id="UP000004018">
    <property type="component" value="Unassembled WGS sequence"/>
</dbReference>
<keyword evidence="6" id="KW-1185">Reference proteome</keyword>
<dbReference type="GO" id="GO:0031167">
    <property type="term" value="P:rRNA methylation"/>
    <property type="evidence" value="ECO:0007669"/>
    <property type="project" value="InterPro"/>
</dbReference>
<dbReference type="SUPFAM" id="SSF53335">
    <property type="entry name" value="S-adenosyl-L-methionine-dependent methyltransferases"/>
    <property type="match status" value="1"/>
</dbReference>
<reference evidence="5" key="1">
    <citation type="submission" date="2009-12" db="EMBL/GenBank/DDBJ databases">
        <title>Sequence of Clostridiales genomosp. BVAB3 str. UPII9-5.</title>
        <authorList>
            <person name="Madupu R."/>
            <person name="Durkin A.S."/>
            <person name="Torralba M."/>
            <person name="Methe B."/>
            <person name="Sutton G.G."/>
            <person name="Strausberg R.L."/>
            <person name="Nelson K.E."/>
        </authorList>
    </citation>
    <scope>NUCLEOTIDE SEQUENCE [LARGE SCALE GENOMIC DNA]</scope>
    <source>
        <strain evidence="5">28L</strain>
    </source>
</reference>
<evidence type="ECO:0000313" key="6">
    <source>
        <dbReference type="Proteomes" id="UP000004018"/>
    </source>
</evidence>
<protein>
    <submittedName>
        <fullName evidence="3">RNA methyltransferase, RsmD family</fullName>
        <ecNumber evidence="3">2.1.1.-</ecNumber>
    </submittedName>
</protein>
<reference evidence="3" key="2">
    <citation type="submission" date="2009-12" db="EMBL/GenBank/DDBJ databases">
        <authorList>
            <person name="Madupu R."/>
            <person name="Durkin A.S."/>
            <person name="Torralba M."/>
            <person name="Methe B."/>
            <person name="Sutton G.G."/>
            <person name="Strausberg R.L."/>
            <person name="Nelson K.E."/>
        </authorList>
    </citation>
    <scope>NUCLEOTIDE SEQUENCE</scope>
    <source>
        <strain evidence="3">28L</strain>
    </source>
</reference>
<evidence type="ECO:0000256" key="2">
    <source>
        <dbReference type="ARBA" id="ARBA00022679"/>
    </source>
</evidence>
<dbReference type="PROSITE" id="PS00092">
    <property type="entry name" value="N6_MTASE"/>
    <property type="match status" value="1"/>
</dbReference>
<evidence type="ECO:0000256" key="1">
    <source>
        <dbReference type="ARBA" id="ARBA00022603"/>
    </source>
</evidence>
<accession>D3LV20</accession>
<organism evidence="3 5">
    <name type="scientific">Megasphaera lornae</name>
    <dbReference type="NCBI Taxonomy" id="1000568"/>
    <lineage>
        <taxon>Bacteria</taxon>
        <taxon>Bacillati</taxon>
        <taxon>Bacillota</taxon>
        <taxon>Negativicutes</taxon>
        <taxon>Veillonellales</taxon>
        <taxon>Veillonellaceae</taxon>
        <taxon>Megasphaera</taxon>
    </lineage>
</organism>
<keyword evidence="1 3" id="KW-0489">Methyltransferase</keyword>
<name>D3LV20_9FIRM</name>
<dbReference type="OrthoDB" id="9803017at2"/>